<dbReference type="Proteomes" id="UP001157353">
    <property type="component" value="Unassembled WGS sequence"/>
</dbReference>
<dbReference type="SUPFAM" id="SSF48452">
    <property type="entry name" value="TPR-like"/>
    <property type="match status" value="1"/>
</dbReference>
<feature type="signal peptide" evidence="1">
    <location>
        <begin position="1"/>
        <end position="22"/>
    </location>
</feature>
<dbReference type="Gene3D" id="1.20.5.110">
    <property type="match status" value="1"/>
</dbReference>
<comment type="subcellular location">
    <subcellularLocation>
        <location evidence="1">Periplasm</location>
    </subcellularLocation>
</comment>
<accession>A0ABQ6E473</accession>
<keyword evidence="1" id="KW-0732">Signal</keyword>
<dbReference type="InterPro" id="IPR034706">
    <property type="entry name" value="CpoB"/>
</dbReference>
<keyword evidence="1" id="KW-0131">Cell cycle</keyword>
<comment type="caution">
    <text evidence="4">The sequence shown here is derived from an EMBL/GenBank/DDBJ whole genome shotgun (WGS) entry which is preliminary data.</text>
</comment>
<sequence precursor="true">MNKVNLNVAIFMATFLSASSYAAAPVSDVTATKSNKEIIKQLDDLSRLLESRNRIQIRFQNQLDELSQEVSQINGNLELFNHKIDQIENRQRNLYQLIDEQKNSVAVTPVKTPSENSEPIAVDEKAAYQSAVDLVLVDKDYLQAITAFEAFVIDHPESSLIANAQYWLGQLLYKEQKRDEARNAFLIVTEKYPDSNKRADSLFKIGIIDEYLGKKDSAKTFYQKVLKEYPDSSAAGLASKRLKSL</sequence>
<feature type="chain" id="PRO_5044934006" description="Cell division coordinator CpoB" evidence="1">
    <location>
        <begin position="23"/>
        <end position="245"/>
    </location>
</feature>
<keyword evidence="1" id="KW-0132">Cell division</keyword>
<dbReference type="Pfam" id="PF16331">
    <property type="entry name" value="TolA_bind_tri"/>
    <property type="match status" value="1"/>
</dbReference>
<feature type="repeat" description="TPR" evidence="2">
    <location>
        <begin position="199"/>
        <end position="232"/>
    </location>
</feature>
<dbReference type="InterPro" id="IPR014162">
    <property type="entry name" value="CpoB_C"/>
</dbReference>
<keyword evidence="1" id="KW-0574">Periplasm</keyword>
<gene>
    <name evidence="1" type="primary">cpoB</name>
    <name evidence="4" type="ORF">GCM10007916_30350</name>
</gene>
<comment type="function">
    <text evidence="1">Mediates coordination of peptidoglycan synthesis and outer membrane constriction during cell division.</text>
</comment>
<evidence type="ECO:0000259" key="3">
    <source>
        <dbReference type="Pfam" id="PF16331"/>
    </source>
</evidence>
<keyword evidence="1" id="KW-0175">Coiled coil</keyword>
<evidence type="ECO:0000256" key="2">
    <source>
        <dbReference type="PROSITE-ProRule" id="PRU00339"/>
    </source>
</evidence>
<dbReference type="InterPro" id="IPR032519">
    <property type="entry name" value="YbgF_tri"/>
</dbReference>
<dbReference type="Pfam" id="PF13174">
    <property type="entry name" value="TPR_6"/>
    <property type="match status" value="2"/>
</dbReference>
<dbReference type="Gene3D" id="1.25.40.10">
    <property type="entry name" value="Tetratricopeptide repeat domain"/>
    <property type="match status" value="1"/>
</dbReference>
<name>A0ABQ6E473_9GAMM</name>
<keyword evidence="5" id="KW-1185">Reference proteome</keyword>
<dbReference type="RefSeq" id="WP_284205056.1">
    <property type="nucleotide sequence ID" value="NZ_BSPQ01000016.1"/>
</dbReference>
<feature type="domain" description="YbgF trimerisation" evidence="3">
    <location>
        <begin position="40"/>
        <end position="106"/>
    </location>
</feature>
<dbReference type="InterPro" id="IPR011990">
    <property type="entry name" value="TPR-like_helical_dom_sf"/>
</dbReference>
<keyword evidence="2" id="KW-0802">TPR repeat</keyword>
<dbReference type="PROSITE" id="PS50005">
    <property type="entry name" value="TPR"/>
    <property type="match status" value="1"/>
</dbReference>
<dbReference type="InterPro" id="IPR019734">
    <property type="entry name" value="TPR_rpt"/>
</dbReference>
<proteinExistence type="inferred from homology"/>
<protein>
    <recommendedName>
        <fullName evidence="1">Cell division coordinator CpoB</fullName>
    </recommendedName>
</protein>
<comment type="similarity">
    <text evidence="1">Belongs to the CpoB family.</text>
</comment>
<dbReference type="NCBIfam" id="TIGR02795">
    <property type="entry name" value="tol_pal_ybgF"/>
    <property type="match status" value="1"/>
</dbReference>
<organism evidence="4 5">
    <name type="scientific">Psychromonas marina</name>
    <dbReference type="NCBI Taxonomy" id="88364"/>
    <lineage>
        <taxon>Bacteria</taxon>
        <taxon>Pseudomonadati</taxon>
        <taxon>Pseudomonadota</taxon>
        <taxon>Gammaproteobacteria</taxon>
        <taxon>Alteromonadales</taxon>
        <taxon>Psychromonadaceae</taxon>
        <taxon>Psychromonas</taxon>
    </lineage>
</organism>
<dbReference type="SMART" id="SM00028">
    <property type="entry name" value="TPR"/>
    <property type="match status" value="2"/>
</dbReference>
<reference evidence="5" key="1">
    <citation type="journal article" date="2019" name="Int. J. Syst. Evol. Microbiol.">
        <title>The Global Catalogue of Microorganisms (GCM) 10K type strain sequencing project: providing services to taxonomists for standard genome sequencing and annotation.</title>
        <authorList>
            <consortium name="The Broad Institute Genomics Platform"/>
            <consortium name="The Broad Institute Genome Sequencing Center for Infectious Disease"/>
            <person name="Wu L."/>
            <person name="Ma J."/>
        </authorList>
    </citation>
    <scope>NUCLEOTIDE SEQUENCE [LARGE SCALE GENOMIC DNA]</scope>
    <source>
        <strain evidence="5">NBRC 103166</strain>
    </source>
</reference>
<feature type="coiled-coil region" evidence="1">
    <location>
        <begin position="63"/>
        <end position="104"/>
    </location>
</feature>
<evidence type="ECO:0000256" key="1">
    <source>
        <dbReference type="HAMAP-Rule" id="MF_02066"/>
    </source>
</evidence>
<evidence type="ECO:0000313" key="4">
    <source>
        <dbReference type="EMBL" id="GLS91965.1"/>
    </source>
</evidence>
<evidence type="ECO:0000313" key="5">
    <source>
        <dbReference type="Proteomes" id="UP001157353"/>
    </source>
</evidence>
<dbReference type="EMBL" id="BSPQ01000016">
    <property type="protein sequence ID" value="GLS91965.1"/>
    <property type="molecule type" value="Genomic_DNA"/>
</dbReference>
<dbReference type="HAMAP" id="MF_02066">
    <property type="entry name" value="CpoB"/>
    <property type="match status" value="1"/>
</dbReference>